<evidence type="ECO:0000313" key="3">
    <source>
        <dbReference type="Proteomes" id="UP001215598"/>
    </source>
</evidence>
<protein>
    <submittedName>
        <fullName evidence="2">Uncharacterized protein</fullName>
    </submittedName>
</protein>
<reference evidence="2" key="1">
    <citation type="submission" date="2023-03" db="EMBL/GenBank/DDBJ databases">
        <title>Massive genome expansion in bonnet fungi (Mycena s.s.) driven by repeated elements and novel gene families across ecological guilds.</title>
        <authorList>
            <consortium name="Lawrence Berkeley National Laboratory"/>
            <person name="Harder C.B."/>
            <person name="Miyauchi S."/>
            <person name="Viragh M."/>
            <person name="Kuo A."/>
            <person name="Thoen E."/>
            <person name="Andreopoulos B."/>
            <person name="Lu D."/>
            <person name="Skrede I."/>
            <person name="Drula E."/>
            <person name="Henrissat B."/>
            <person name="Morin E."/>
            <person name="Kohler A."/>
            <person name="Barry K."/>
            <person name="LaButti K."/>
            <person name="Morin E."/>
            <person name="Salamov A."/>
            <person name="Lipzen A."/>
            <person name="Mereny Z."/>
            <person name="Hegedus B."/>
            <person name="Baldrian P."/>
            <person name="Stursova M."/>
            <person name="Weitz H."/>
            <person name="Taylor A."/>
            <person name="Grigoriev I.V."/>
            <person name="Nagy L.G."/>
            <person name="Martin F."/>
            <person name="Kauserud H."/>
        </authorList>
    </citation>
    <scope>NUCLEOTIDE SEQUENCE</scope>
    <source>
        <strain evidence="2">CBHHK182m</strain>
    </source>
</reference>
<dbReference type="AlphaFoldDB" id="A0AAD7NI50"/>
<keyword evidence="3" id="KW-1185">Reference proteome</keyword>
<dbReference type="Proteomes" id="UP001215598">
    <property type="component" value="Unassembled WGS sequence"/>
</dbReference>
<sequence>MAVENPERPKRPELRRGHGKAVSKDIQRQNRKGQALVRRVSFSLTFISRAPANVPAMLTYARGEALRPRARDYPTTTPTPLAERTSVGCHVGFWCSRLGEPVNVEMRASPLWNTATCTFWTMISVARTGNGYGTLKLCAHSQCRARKPRGRQSYTHSHSHSTQAVVVRNCRRIPAFSRVHLTAPLSSFGLLQAPRPGCIYIYSSLTLYPPALHARHAYASASTTSIDIKGKDKSESRICALAPQPPANHTLDELTLDPKEYPSFHPSTRQCQPIAALSDGGVRPQDPVGEGTGVRGFREIRTGKEDVPSALCSSRSPRRFEIRHHAPCYAYAARRSTMANVPSRTLQVTFSPSCRLVPARLLLVLYASDPPRLHGPRLDRDIDPHLRALPSACAPYASPPFHSRSFTVNFNSNPTRMERLRTHPDPSFVTVFYHPPVRAPALQLHFVPNAAAGAARADVDIQSFPAAWVRVIATCNLPFLLDPTDHSFTLCIHTRCEHGVYPLCARACYFAGSDSDSVVRRSGAYLVDGVNHDVEGGFDAGGDVEVGESRVGRGCLDRSRSGTLVTPAWPRFGDPRASFAATLVLEMPGPLGLGLCHITDPEHLSSRRRACVRIPPLSSRVSSAPRCSWTPKCFARLVGILGASALILAEHISRNYCWADS</sequence>
<organism evidence="2 3">
    <name type="scientific">Mycena metata</name>
    <dbReference type="NCBI Taxonomy" id="1033252"/>
    <lineage>
        <taxon>Eukaryota</taxon>
        <taxon>Fungi</taxon>
        <taxon>Dikarya</taxon>
        <taxon>Basidiomycota</taxon>
        <taxon>Agaricomycotina</taxon>
        <taxon>Agaricomycetes</taxon>
        <taxon>Agaricomycetidae</taxon>
        <taxon>Agaricales</taxon>
        <taxon>Marasmiineae</taxon>
        <taxon>Mycenaceae</taxon>
        <taxon>Mycena</taxon>
    </lineage>
</organism>
<comment type="caution">
    <text evidence="2">The sequence shown here is derived from an EMBL/GenBank/DDBJ whole genome shotgun (WGS) entry which is preliminary data.</text>
</comment>
<accession>A0AAD7NI50</accession>
<name>A0AAD7NI50_9AGAR</name>
<feature type="region of interest" description="Disordered" evidence="1">
    <location>
        <begin position="1"/>
        <end position="30"/>
    </location>
</feature>
<feature type="compositionally biased region" description="Basic and acidic residues" evidence="1">
    <location>
        <begin position="1"/>
        <end position="28"/>
    </location>
</feature>
<gene>
    <name evidence="2" type="ORF">B0H16DRAFT_1455949</name>
</gene>
<dbReference type="EMBL" id="JARKIB010000034">
    <property type="protein sequence ID" value="KAJ7761748.1"/>
    <property type="molecule type" value="Genomic_DNA"/>
</dbReference>
<evidence type="ECO:0000313" key="2">
    <source>
        <dbReference type="EMBL" id="KAJ7761748.1"/>
    </source>
</evidence>
<proteinExistence type="predicted"/>
<evidence type="ECO:0000256" key="1">
    <source>
        <dbReference type="SAM" id="MobiDB-lite"/>
    </source>
</evidence>